<dbReference type="Proteomes" id="UP001300692">
    <property type="component" value="Unassembled WGS sequence"/>
</dbReference>
<evidence type="ECO:0000256" key="1">
    <source>
        <dbReference type="SAM" id="Phobius"/>
    </source>
</evidence>
<gene>
    <name evidence="2" type="ORF">N7U62_04715</name>
</gene>
<reference evidence="2 3" key="1">
    <citation type="submission" date="2022-10" db="EMBL/GenBank/DDBJ databases">
        <title>Comparative genomics and taxonomic characterization of three novel marine species of genus Reichenbachiella exhibiting antioxidant and polysaccharide degradation activities.</title>
        <authorList>
            <person name="Muhammad N."/>
            <person name="Lee Y.-J."/>
            <person name="Ko J."/>
            <person name="Kim S.-G."/>
        </authorList>
    </citation>
    <scope>NUCLEOTIDE SEQUENCE [LARGE SCALE GENOMIC DNA]</scope>
    <source>
        <strain evidence="2 3">ABR2-5</strain>
    </source>
</reference>
<keyword evidence="3" id="KW-1185">Reference proteome</keyword>
<feature type="transmembrane region" description="Helical" evidence="1">
    <location>
        <begin position="58"/>
        <end position="77"/>
    </location>
</feature>
<dbReference type="RefSeq" id="WP_264136733.1">
    <property type="nucleotide sequence ID" value="NZ_JAOYOD010000001.1"/>
</dbReference>
<protein>
    <submittedName>
        <fullName evidence="2">Uncharacterized protein</fullName>
    </submittedName>
</protein>
<evidence type="ECO:0000313" key="3">
    <source>
        <dbReference type="Proteomes" id="UP001300692"/>
    </source>
</evidence>
<sequence>MRKGTDARQSRKVFSKLKSKYAEGIDLPSSNIKWVVDPPESFETHSYLPFYQTRDYRIIKYSAIALIGVLVLWSIFIDKHYRQFQQRQFEESGFAMLYQEDLTYFNQLFEYMESNSDKIISLQYQSHSNDFDLSLKHPDAEFNPNDFEQKIASFDGRWEGERLVNNDSIYLQALCLSSYGTTNYYPTNWIYRLHHVQMNQIPHSVINYLNLSNDILNGCIKSSKYQTNFYVDYEGITTPFKHPDFGYYRLIFSKYPPQSYQFKKRGEAYEVRVGQLTEGVYWTKEVKVEKSNS</sequence>
<accession>A0ABT3CQU9</accession>
<keyword evidence="1" id="KW-1133">Transmembrane helix</keyword>
<organism evidence="2 3">
    <name type="scientific">Reichenbachiella ulvae</name>
    <dbReference type="NCBI Taxonomy" id="2980104"/>
    <lineage>
        <taxon>Bacteria</taxon>
        <taxon>Pseudomonadati</taxon>
        <taxon>Bacteroidota</taxon>
        <taxon>Cytophagia</taxon>
        <taxon>Cytophagales</taxon>
        <taxon>Reichenbachiellaceae</taxon>
        <taxon>Reichenbachiella</taxon>
    </lineage>
</organism>
<name>A0ABT3CQU9_9BACT</name>
<evidence type="ECO:0000313" key="2">
    <source>
        <dbReference type="EMBL" id="MCV9385951.1"/>
    </source>
</evidence>
<keyword evidence="1" id="KW-0812">Transmembrane</keyword>
<keyword evidence="1" id="KW-0472">Membrane</keyword>
<proteinExistence type="predicted"/>
<dbReference type="EMBL" id="JAOYOD010000001">
    <property type="protein sequence ID" value="MCV9385951.1"/>
    <property type="molecule type" value="Genomic_DNA"/>
</dbReference>
<comment type="caution">
    <text evidence="2">The sequence shown here is derived from an EMBL/GenBank/DDBJ whole genome shotgun (WGS) entry which is preliminary data.</text>
</comment>